<dbReference type="InterPro" id="IPR036291">
    <property type="entry name" value="NAD(P)-bd_dom_sf"/>
</dbReference>
<dbReference type="PRINTS" id="PR00081">
    <property type="entry name" value="GDHRDH"/>
</dbReference>
<evidence type="ECO:0000256" key="2">
    <source>
        <dbReference type="ARBA" id="ARBA00023002"/>
    </source>
</evidence>
<proteinExistence type="inferred from homology"/>
<dbReference type="PANTHER" id="PTHR42760:SF83">
    <property type="entry name" value="(3R)-3-HYDROXYACYL-COA DEHYDROGENASE"/>
    <property type="match status" value="1"/>
</dbReference>
<sequence length="654" mass="73785">MSMDPVTELQHLKFTPRTEAWKHMQRFERLCSLAYPRATDAGKWSLFVKTIDSTWGSGRGMTPGRWLMELSEDWLRKNPHCTEPNCNDCKNDSMSFDYLRNAFLDRWGASPSPHSKLRQPTRSHSMPPPSESDGDPGDILTPSDIVSNALIPRQAHYPPAAPTPPNEPVSERDRLVQETKTSIAINPGAGGGGQITLSISDINKPRRRKKEIRATIDTAPSHHGGNHSRRHDDDDGMNDWEREEEEREYEEREMRDREMRERDRERQVQREREMREIQEEREIQEREQRREEQEMQERERERERDEREEREERQRQKEMVHVIEAEPTQLELVRQPSMDSDDFSTKNNETALVEVPPSEVEESTIAGSETGVAGAMRVPPPLRPRLLEGKICAITGASRGIGRAIALGFAKEGAHIVAHYWGTKSDPANEEIVSLCVEIRGMGQGCTIVFGDISDPRTSENIIKRAVETYGTLDVAVGNAGMCWYRDFLDVTPELLRRHVDVNLNGNFYFVQACARQFKAQFHALPIDPKPDPMPDYSLIFISASGAHSGNAHQAHYNPTAAGLVSLMQSTTISLGPYGVRCNALLPGVIQTKMNKEELQDMEKRGRLEKKVPLGRLGLPRDVVGPAVWLAGEGAKYVSGAQIVVDGGAFVNNF</sequence>
<evidence type="ECO:0008006" key="6">
    <source>
        <dbReference type="Google" id="ProtNLM"/>
    </source>
</evidence>
<reference evidence="4 5" key="1">
    <citation type="submission" date="2024-02" db="EMBL/GenBank/DDBJ databases">
        <title>Discinaceae phylogenomics.</title>
        <authorList>
            <person name="Dirks A.C."/>
            <person name="James T.Y."/>
        </authorList>
    </citation>
    <scope>NUCLEOTIDE SEQUENCE [LARGE SCALE GENOMIC DNA]</scope>
    <source>
        <strain evidence="4 5">ACD0624</strain>
    </source>
</reference>
<dbReference type="Proteomes" id="UP001447188">
    <property type="component" value="Unassembled WGS sequence"/>
</dbReference>
<feature type="region of interest" description="Disordered" evidence="3">
    <location>
        <begin position="155"/>
        <end position="318"/>
    </location>
</feature>
<dbReference type="InterPro" id="IPR002347">
    <property type="entry name" value="SDR_fam"/>
</dbReference>
<feature type="compositionally biased region" description="Acidic residues" evidence="3">
    <location>
        <begin position="234"/>
        <end position="248"/>
    </location>
</feature>
<evidence type="ECO:0000313" key="5">
    <source>
        <dbReference type="Proteomes" id="UP001447188"/>
    </source>
</evidence>
<protein>
    <recommendedName>
        <fullName evidence="6">NAD(P)-binding protein</fullName>
    </recommendedName>
</protein>
<dbReference type="Gene3D" id="3.40.50.720">
    <property type="entry name" value="NAD(P)-binding Rossmann-like Domain"/>
    <property type="match status" value="1"/>
</dbReference>
<dbReference type="EMBL" id="JBBBZM010000157">
    <property type="protein sequence ID" value="KAL0632667.1"/>
    <property type="molecule type" value="Genomic_DNA"/>
</dbReference>
<feature type="region of interest" description="Disordered" evidence="3">
    <location>
        <begin position="110"/>
        <end position="143"/>
    </location>
</feature>
<comment type="caution">
    <text evidence="4">The sequence shown here is derived from an EMBL/GenBank/DDBJ whole genome shotgun (WGS) entry which is preliminary data.</text>
</comment>
<dbReference type="CDD" id="cd05233">
    <property type="entry name" value="SDR_c"/>
    <property type="match status" value="1"/>
</dbReference>
<evidence type="ECO:0000256" key="3">
    <source>
        <dbReference type="SAM" id="MobiDB-lite"/>
    </source>
</evidence>
<feature type="compositionally biased region" description="Basic and acidic residues" evidence="3">
    <location>
        <begin position="249"/>
        <end position="318"/>
    </location>
</feature>
<name>A0ABR3GAE6_9PEZI</name>
<dbReference type="Pfam" id="PF13561">
    <property type="entry name" value="adh_short_C2"/>
    <property type="match status" value="1"/>
</dbReference>
<accession>A0ABR3GAE6</accession>
<dbReference type="SUPFAM" id="SSF51735">
    <property type="entry name" value="NAD(P)-binding Rossmann-fold domains"/>
    <property type="match status" value="1"/>
</dbReference>
<gene>
    <name evidence="4" type="ORF">Q9L58_008426</name>
</gene>
<dbReference type="PANTHER" id="PTHR42760">
    <property type="entry name" value="SHORT-CHAIN DEHYDROGENASES/REDUCTASES FAMILY MEMBER"/>
    <property type="match status" value="1"/>
</dbReference>
<evidence type="ECO:0000256" key="1">
    <source>
        <dbReference type="ARBA" id="ARBA00006484"/>
    </source>
</evidence>
<keyword evidence="2" id="KW-0560">Oxidoreductase</keyword>
<comment type="similarity">
    <text evidence="1">Belongs to the short-chain dehydrogenases/reductases (SDR) family.</text>
</comment>
<organism evidence="4 5">
    <name type="scientific">Discina gigas</name>
    <dbReference type="NCBI Taxonomy" id="1032678"/>
    <lineage>
        <taxon>Eukaryota</taxon>
        <taxon>Fungi</taxon>
        <taxon>Dikarya</taxon>
        <taxon>Ascomycota</taxon>
        <taxon>Pezizomycotina</taxon>
        <taxon>Pezizomycetes</taxon>
        <taxon>Pezizales</taxon>
        <taxon>Discinaceae</taxon>
        <taxon>Discina</taxon>
    </lineage>
</organism>
<evidence type="ECO:0000313" key="4">
    <source>
        <dbReference type="EMBL" id="KAL0632667.1"/>
    </source>
</evidence>
<keyword evidence="5" id="KW-1185">Reference proteome</keyword>